<name>A3JYN7_SAGS3</name>
<gene>
    <name evidence="2" type="ORF">SSE37_07278</name>
</gene>
<feature type="domain" description="Methyltransferase" evidence="1">
    <location>
        <begin position="39"/>
        <end position="128"/>
    </location>
</feature>
<dbReference type="Proteomes" id="UP000005713">
    <property type="component" value="Unassembled WGS sequence"/>
</dbReference>
<protein>
    <submittedName>
        <fullName evidence="2">Methyltransferase type 12</fullName>
    </submittedName>
</protein>
<dbReference type="InterPro" id="IPR029063">
    <property type="entry name" value="SAM-dependent_MTases_sf"/>
</dbReference>
<dbReference type="OrthoDB" id="9808480at2"/>
<evidence type="ECO:0000313" key="2">
    <source>
        <dbReference type="EMBL" id="EBA09590.1"/>
    </source>
</evidence>
<dbReference type="SUPFAM" id="SSF53335">
    <property type="entry name" value="S-adenosyl-L-methionine-dependent methyltransferases"/>
    <property type="match status" value="1"/>
</dbReference>
<comment type="caution">
    <text evidence="2">The sequence shown here is derived from an EMBL/GenBank/DDBJ whole genome shotgun (WGS) entry which is preliminary data.</text>
</comment>
<dbReference type="EMBL" id="AAYA01000002">
    <property type="protein sequence ID" value="EBA09590.1"/>
    <property type="molecule type" value="Genomic_DNA"/>
</dbReference>
<dbReference type="RefSeq" id="WP_005855654.1">
    <property type="nucleotide sequence ID" value="NZ_AAYA01000002.1"/>
</dbReference>
<dbReference type="Gene3D" id="3.40.50.150">
    <property type="entry name" value="Vaccinia Virus protein VP39"/>
    <property type="match status" value="1"/>
</dbReference>
<dbReference type="GO" id="GO:0008168">
    <property type="term" value="F:methyltransferase activity"/>
    <property type="evidence" value="ECO:0007669"/>
    <property type="project" value="UniProtKB-KW"/>
</dbReference>
<dbReference type="AlphaFoldDB" id="A3JYN7"/>
<sequence>MDWETFFAVHRGLPREGPGAPDDVAWACALAGLPEDASICDAGCGPGGDIDALLAAAPGARVVAVDRMASFVAEADARFAGDPRVSVMEGDLGALPGPFDMIWCAGALYFLGLQDGLAAMARALKPRGVLAFSEPCFFTEAPGAEARAFWEGYPARSAEGIAAAAGAAGFEVLGTRKVPDAGWEAYYRPMEARISALRPGADARLSEMLDLCAAEAATWRRVKGETGYLLCVARLT</sequence>
<dbReference type="GO" id="GO:0032259">
    <property type="term" value="P:methylation"/>
    <property type="evidence" value="ECO:0007669"/>
    <property type="project" value="UniProtKB-KW"/>
</dbReference>
<accession>A3JYN7</accession>
<evidence type="ECO:0000313" key="3">
    <source>
        <dbReference type="Proteomes" id="UP000005713"/>
    </source>
</evidence>
<evidence type="ECO:0000259" key="1">
    <source>
        <dbReference type="Pfam" id="PF13649"/>
    </source>
</evidence>
<keyword evidence="3" id="KW-1185">Reference proteome</keyword>
<dbReference type="Pfam" id="PF13649">
    <property type="entry name" value="Methyltransf_25"/>
    <property type="match status" value="1"/>
</dbReference>
<dbReference type="CDD" id="cd02440">
    <property type="entry name" value="AdoMet_MTases"/>
    <property type="match status" value="1"/>
</dbReference>
<keyword evidence="2" id="KW-0489">Methyltransferase</keyword>
<reference evidence="2 3" key="1">
    <citation type="submission" date="2006-06" db="EMBL/GenBank/DDBJ databases">
        <authorList>
            <person name="Moran M.A."/>
            <person name="Ferriera S."/>
            <person name="Johnson J."/>
            <person name="Kravitz S."/>
            <person name="Beeson K."/>
            <person name="Sutton G."/>
            <person name="Rogers Y.-H."/>
            <person name="Friedman R."/>
            <person name="Frazier M."/>
            <person name="Venter J.C."/>
        </authorList>
    </citation>
    <scope>NUCLEOTIDE SEQUENCE [LARGE SCALE GENOMIC DNA]</scope>
    <source>
        <strain evidence="2 3">E-37</strain>
    </source>
</reference>
<organism evidence="2 3">
    <name type="scientific">Sagittula stellata (strain ATCC 700073 / DSM 11524 / E-37)</name>
    <dbReference type="NCBI Taxonomy" id="388399"/>
    <lineage>
        <taxon>Bacteria</taxon>
        <taxon>Pseudomonadati</taxon>
        <taxon>Pseudomonadota</taxon>
        <taxon>Alphaproteobacteria</taxon>
        <taxon>Rhodobacterales</taxon>
        <taxon>Roseobacteraceae</taxon>
        <taxon>Sagittula</taxon>
    </lineage>
</organism>
<dbReference type="eggNOG" id="COG0500">
    <property type="taxonomic scope" value="Bacteria"/>
</dbReference>
<proteinExistence type="predicted"/>
<keyword evidence="2" id="KW-0808">Transferase</keyword>
<dbReference type="InterPro" id="IPR041698">
    <property type="entry name" value="Methyltransf_25"/>
</dbReference>